<feature type="transmembrane region" description="Helical" evidence="1">
    <location>
        <begin position="65"/>
        <end position="85"/>
    </location>
</feature>
<dbReference type="AlphaFoldDB" id="A0A8S1LI13"/>
<dbReference type="EMBL" id="CAJJDN010000023">
    <property type="protein sequence ID" value="CAD8067497.1"/>
    <property type="molecule type" value="Genomic_DNA"/>
</dbReference>
<name>A0A8S1LI13_9CILI</name>
<gene>
    <name evidence="2" type="ORF">PSON_ATCC_30995.1.T0230069</name>
</gene>
<evidence type="ECO:0000256" key="1">
    <source>
        <dbReference type="SAM" id="Phobius"/>
    </source>
</evidence>
<proteinExistence type="predicted"/>
<comment type="caution">
    <text evidence="2">The sequence shown here is derived from an EMBL/GenBank/DDBJ whole genome shotgun (WGS) entry which is preliminary data.</text>
</comment>
<keyword evidence="3" id="KW-1185">Reference proteome</keyword>
<feature type="transmembrane region" description="Helical" evidence="1">
    <location>
        <begin position="97"/>
        <end position="120"/>
    </location>
</feature>
<organism evidence="2 3">
    <name type="scientific">Paramecium sonneborni</name>
    <dbReference type="NCBI Taxonomy" id="65129"/>
    <lineage>
        <taxon>Eukaryota</taxon>
        <taxon>Sar</taxon>
        <taxon>Alveolata</taxon>
        <taxon>Ciliophora</taxon>
        <taxon>Intramacronucleata</taxon>
        <taxon>Oligohymenophorea</taxon>
        <taxon>Peniculida</taxon>
        <taxon>Parameciidae</taxon>
        <taxon>Paramecium</taxon>
    </lineage>
</organism>
<dbReference type="OrthoDB" id="293442at2759"/>
<dbReference type="Proteomes" id="UP000692954">
    <property type="component" value="Unassembled WGS sequence"/>
</dbReference>
<protein>
    <submittedName>
        <fullName evidence="2">Uncharacterized protein</fullName>
    </submittedName>
</protein>
<evidence type="ECO:0000313" key="3">
    <source>
        <dbReference type="Proteomes" id="UP000692954"/>
    </source>
</evidence>
<sequence>MEVNIKELNEGPAIVIDGQTNMDLDSENKEFQEGETKNPTQIPGKAGKYVLTNGDKMTLKFAKGLILCNLIGFVFLFIGCAIIYITLKSNWYDEMMVAFQIFIFSDVLLIGEKVLFFAALINKKKIVKLCPFINVISLLLKIVASGLIVHILPCALIVSIILVFLQMPHNIMIKVITKRWRNIPERKWKKQLILVRKPIPQK</sequence>
<keyword evidence="1" id="KW-1133">Transmembrane helix</keyword>
<reference evidence="2" key="1">
    <citation type="submission" date="2021-01" db="EMBL/GenBank/DDBJ databases">
        <authorList>
            <consortium name="Genoscope - CEA"/>
            <person name="William W."/>
        </authorList>
    </citation>
    <scope>NUCLEOTIDE SEQUENCE</scope>
</reference>
<evidence type="ECO:0000313" key="2">
    <source>
        <dbReference type="EMBL" id="CAD8067497.1"/>
    </source>
</evidence>
<accession>A0A8S1LI13</accession>
<keyword evidence="1" id="KW-0812">Transmembrane</keyword>
<keyword evidence="1" id="KW-0472">Membrane</keyword>